<dbReference type="PANTHER" id="PTHR36303:SF1">
    <property type="entry name" value="2',3'-CYCLIC-NUCLEOTIDE 2'-PHOSPHODIESTERASE"/>
    <property type="match status" value="1"/>
</dbReference>
<feature type="binding site" evidence="2">
    <location>
        <position position="40"/>
    </location>
    <ligand>
        <name>Fe cation</name>
        <dbReference type="ChEBI" id="CHEBI:24875"/>
        <label>1</label>
    </ligand>
</feature>
<dbReference type="GO" id="GO:0046872">
    <property type="term" value="F:metal ion binding"/>
    <property type="evidence" value="ECO:0007669"/>
    <property type="project" value="UniProtKB-KW"/>
</dbReference>
<reference evidence="3 4" key="1">
    <citation type="journal article" date="2018" name="BMC Genomics">
        <title>Comparative genome analysis of jujube witches'-broom Phytoplasma, an obligate pathogen that causes jujube witches'-broom disease.</title>
        <authorList>
            <person name="Wang J."/>
            <person name="Song L."/>
            <person name="Jiao Q."/>
            <person name="Yang S."/>
            <person name="Gao R."/>
            <person name="Lu X."/>
            <person name="Zhou G."/>
        </authorList>
    </citation>
    <scope>NUCLEOTIDE SEQUENCE [LARGE SCALE GENOMIC DNA]</scope>
    <source>
        <strain evidence="3">Jwb-nky</strain>
    </source>
</reference>
<evidence type="ECO:0000313" key="4">
    <source>
        <dbReference type="Proteomes" id="UP000272462"/>
    </source>
</evidence>
<feature type="binding site" evidence="2">
    <location>
        <position position="179"/>
    </location>
    <ligand>
        <name>Fe cation</name>
        <dbReference type="ChEBI" id="CHEBI:24875"/>
        <label>1</label>
    </ligand>
</feature>
<organism evidence="3 4">
    <name type="scientific">Ziziphus jujuba witches'-broom phytoplasma</name>
    <dbReference type="NCBI Taxonomy" id="135727"/>
    <lineage>
        <taxon>Bacteria</taxon>
        <taxon>Bacillati</taxon>
        <taxon>Mycoplasmatota</taxon>
        <taxon>Mollicutes</taxon>
        <taxon>Acholeplasmatales</taxon>
        <taxon>Acholeplasmataceae</taxon>
        <taxon>Candidatus Phytoplasma</taxon>
        <taxon>16SrV (Elm yellows group)</taxon>
    </lineage>
</organism>
<feature type="binding site" evidence="2">
    <location>
        <position position="67"/>
    </location>
    <ligand>
        <name>Fe cation</name>
        <dbReference type="ChEBI" id="CHEBI:24875"/>
        <label>2</label>
    </ligand>
</feature>
<protein>
    <submittedName>
        <fullName evidence="3">TIGR00282 family metallophosphoesterase</fullName>
    </submittedName>
</protein>
<dbReference type="EMBL" id="CP025121">
    <property type="protein sequence ID" value="AYJ01437.1"/>
    <property type="molecule type" value="Genomic_DNA"/>
</dbReference>
<feature type="binding site" evidence="2">
    <location>
        <position position="39"/>
    </location>
    <ligand>
        <name>Fe cation</name>
        <dbReference type="ChEBI" id="CHEBI:24875"/>
        <label>1</label>
    </ligand>
</feature>
<feature type="active site" description="Proton donor" evidence="1">
    <location>
        <position position="68"/>
    </location>
</feature>
<feature type="binding site" evidence="2">
    <location>
        <position position="152"/>
    </location>
    <ligand>
        <name>Fe cation</name>
        <dbReference type="ChEBI" id="CHEBI:24875"/>
        <label>2</label>
    </ligand>
</feature>
<evidence type="ECO:0000256" key="1">
    <source>
        <dbReference type="PIRSR" id="PIRSR004789-50"/>
    </source>
</evidence>
<dbReference type="Gene3D" id="3.60.21.10">
    <property type="match status" value="1"/>
</dbReference>
<evidence type="ECO:0000256" key="2">
    <source>
        <dbReference type="PIRSR" id="PIRSR004789-51"/>
    </source>
</evidence>
<gene>
    <name evidence="3" type="ORF">CWO85_02955</name>
</gene>
<dbReference type="Pfam" id="PF13277">
    <property type="entry name" value="YmdB"/>
    <property type="match status" value="1"/>
</dbReference>
<dbReference type="OrthoDB" id="9801109at2"/>
<dbReference type="PANTHER" id="PTHR36303">
    <property type="entry name" value="2',3'-CYCLIC-NUCLEOTIDE 2'-PHOSPHODIESTERASE"/>
    <property type="match status" value="1"/>
</dbReference>
<feature type="binding site" evidence="2">
    <location>
        <position position="39"/>
    </location>
    <ligand>
        <name>Fe cation</name>
        <dbReference type="ChEBI" id="CHEBI:24875"/>
        <label>2</label>
    </ligand>
</feature>
<dbReference type="Proteomes" id="UP000272462">
    <property type="component" value="Chromosome"/>
</dbReference>
<dbReference type="NCBIfam" id="TIGR00282">
    <property type="entry name" value="TIGR00282 family metallophosphoesterase"/>
    <property type="match status" value="1"/>
</dbReference>
<dbReference type="AlphaFoldDB" id="A0A660HN12"/>
<dbReference type="SUPFAM" id="SSF56300">
    <property type="entry name" value="Metallo-dependent phosphatases"/>
    <property type="match status" value="1"/>
</dbReference>
<proteinExistence type="predicted"/>
<dbReference type="InterPro" id="IPR005235">
    <property type="entry name" value="YmdB-like"/>
</dbReference>
<dbReference type="PIRSF" id="PIRSF004789">
    <property type="entry name" value="DR1281"/>
    <property type="match status" value="1"/>
</dbReference>
<keyword evidence="4" id="KW-1185">Reference proteome</keyword>
<sequence>MKILFIGDICGTPGVDYLIEKINFLKSKYKYNIIIANAENVDNGKGLDYEHYKELILSGVDIITMGNHTFDNNSIKNFISSSNIVIPVNLDSECTASNGYKIIKYKNKKILIMNALGRVFINNDNLSCPFEKIENILNICHNKYNYSFLDFHAQVTSEKIALAHYFDGKIDAIVGTHTHVQTNDDKILPKKTLYISDVGMTGPYEGVIGQDKNIIINNFINTKHKKKHKIAEGKRQLNGVLLTLGHHKQITKINFNE</sequence>
<accession>A0A660HN12</accession>
<feature type="binding site" evidence="2">
    <location>
        <position position="177"/>
    </location>
    <ligand>
        <name>Fe cation</name>
        <dbReference type="ChEBI" id="CHEBI:24875"/>
        <label>2</label>
    </ligand>
</feature>
<dbReference type="GO" id="GO:0004113">
    <property type="term" value="F:2',3'-cyclic-nucleotide 3'-phosphodiesterase activity"/>
    <property type="evidence" value="ECO:0007669"/>
    <property type="project" value="TreeGrafter"/>
</dbReference>
<dbReference type="KEGG" id="pzi:CWO85_02955"/>
<keyword evidence="2" id="KW-0479">Metal-binding</keyword>
<evidence type="ECO:0000313" key="3">
    <source>
        <dbReference type="EMBL" id="AYJ01437.1"/>
    </source>
</evidence>
<dbReference type="RefSeq" id="WP_121464150.1">
    <property type="nucleotide sequence ID" value="NZ_CP025121.1"/>
</dbReference>
<feature type="binding site" evidence="2">
    <location>
        <position position="8"/>
    </location>
    <ligand>
        <name>Fe cation</name>
        <dbReference type="ChEBI" id="CHEBI:24875"/>
        <label>1</label>
    </ligand>
</feature>
<name>A0A660HN12_ZIZJU</name>
<dbReference type="InterPro" id="IPR029052">
    <property type="entry name" value="Metallo-depent_PP-like"/>
</dbReference>